<accession>A0A2P5I3R2</accession>
<comment type="subcellular location">
    <subcellularLocation>
        <location evidence="9">Membrane</location>
        <topology evidence="9">Multi-pass membrane protein</topology>
    </subcellularLocation>
    <subcellularLocation>
        <location evidence="1">Mitochondrion inner membrane</location>
        <topology evidence="1">Multi-pass membrane protein</topology>
    </subcellularLocation>
</comment>
<dbReference type="OrthoDB" id="2148490at2759"/>
<dbReference type="InterPro" id="IPR028055">
    <property type="entry name" value="YidC/Oxa/ALB_C"/>
</dbReference>
<keyword evidence="3 9" id="KW-0812">Transmembrane</keyword>
<reference evidence="12" key="1">
    <citation type="submission" date="2017-09" db="EMBL/GenBank/DDBJ databases">
        <title>Polyketide synthases of a Diaporthe helianthi virulent isolate.</title>
        <authorList>
            <person name="Baroncelli R."/>
        </authorList>
    </citation>
    <scope>NUCLEOTIDE SEQUENCE [LARGE SCALE GENOMIC DNA]</scope>
    <source>
        <strain evidence="12">7/96</strain>
    </source>
</reference>
<evidence type="ECO:0000256" key="7">
    <source>
        <dbReference type="ARBA" id="ARBA00023128"/>
    </source>
</evidence>
<feature type="compositionally biased region" description="Basic residues" evidence="10">
    <location>
        <begin position="462"/>
        <end position="471"/>
    </location>
</feature>
<evidence type="ECO:0000256" key="3">
    <source>
        <dbReference type="ARBA" id="ARBA00022692"/>
    </source>
</evidence>
<feature type="domain" description="Membrane insertase YidC/Oxa/ALB C-terminal" evidence="11">
    <location>
        <begin position="172"/>
        <end position="357"/>
    </location>
</feature>
<dbReference type="EMBL" id="MAVT02000298">
    <property type="protein sequence ID" value="POS77124.1"/>
    <property type="molecule type" value="Genomic_DNA"/>
</dbReference>
<feature type="compositionally biased region" description="Basic and acidic residues" evidence="10">
    <location>
        <begin position="443"/>
        <end position="461"/>
    </location>
</feature>
<keyword evidence="6" id="KW-1133">Transmembrane helix</keyword>
<evidence type="ECO:0000256" key="1">
    <source>
        <dbReference type="ARBA" id="ARBA00004448"/>
    </source>
</evidence>
<dbReference type="InterPro" id="IPR001708">
    <property type="entry name" value="YidC/ALB3/OXA1/COX18"/>
</dbReference>
<evidence type="ECO:0000256" key="4">
    <source>
        <dbReference type="ARBA" id="ARBA00022792"/>
    </source>
</evidence>
<evidence type="ECO:0000256" key="8">
    <source>
        <dbReference type="ARBA" id="ARBA00023136"/>
    </source>
</evidence>
<evidence type="ECO:0000313" key="13">
    <source>
        <dbReference type="Proteomes" id="UP000094444"/>
    </source>
</evidence>
<dbReference type="GO" id="GO:0005743">
    <property type="term" value="C:mitochondrial inner membrane"/>
    <property type="evidence" value="ECO:0007669"/>
    <property type="project" value="UniProtKB-SubCell"/>
</dbReference>
<dbReference type="AlphaFoldDB" id="A0A2P5I3R2"/>
<proteinExistence type="inferred from homology"/>
<sequence>MIPSRGIARLSPGLSFQNQIFSKAPGRSLPRQARSVANTRQFGTTLTGNGNGKLFHGIHAASISSRTRIGTATMLSSHSILLASTRQARFASTGSGPSPAESAASSTSSSSTPSEFPADFSSLGDLDLGASLLNTPETIGYLHNLGLDYGWGPTAFSQWFVEHLHIWGGLPWWASIVGFAVLVRLVLAKPALVAQQESIKMNKLRKDPVFSSLQEKFMHAMAGAQNLTHAEMSQLRMQMNLVRERHGIKTWKTFIPMLQAPIAFGMFRLCTGMTSLPVPGLETAGTLWFTDLTVADPYMILPLRAIPYMNPQQASLMKVLPFILGPLGFVITYKMAAAVQLFFAATAILQYLQTTFFHIGWIRKAAGLPPLEDLKNNASGGPFPNPGGMQYQAPRTIRTTATETKSTTDNPIEAFKDAWSGLQNKMKQRKETNAQKTAQKTAADYEKKRIQQEHEQFLKRREAARRKQTRR</sequence>
<dbReference type="Pfam" id="PF02096">
    <property type="entry name" value="60KD_IMP"/>
    <property type="match status" value="1"/>
</dbReference>
<gene>
    <name evidence="12" type="ORF">DHEL01_v204483</name>
</gene>
<keyword evidence="5" id="KW-0809">Transit peptide</keyword>
<keyword evidence="13" id="KW-1185">Reference proteome</keyword>
<dbReference type="GO" id="GO:0032979">
    <property type="term" value="P:protein insertion into mitochondrial inner membrane from matrix"/>
    <property type="evidence" value="ECO:0007669"/>
    <property type="project" value="TreeGrafter"/>
</dbReference>
<dbReference type="FunCoup" id="A0A2P5I3R2">
    <property type="interactions" value="630"/>
</dbReference>
<dbReference type="STRING" id="158607.A0A2P5I3R2"/>
<name>A0A2P5I3R2_DIAHE</name>
<feature type="region of interest" description="Disordered" evidence="10">
    <location>
        <begin position="426"/>
        <end position="471"/>
    </location>
</feature>
<organism evidence="12 13">
    <name type="scientific">Diaporthe helianthi</name>
    <dbReference type="NCBI Taxonomy" id="158607"/>
    <lineage>
        <taxon>Eukaryota</taxon>
        <taxon>Fungi</taxon>
        <taxon>Dikarya</taxon>
        <taxon>Ascomycota</taxon>
        <taxon>Pezizomycotina</taxon>
        <taxon>Sordariomycetes</taxon>
        <taxon>Sordariomycetidae</taxon>
        <taxon>Diaporthales</taxon>
        <taxon>Diaporthaceae</taxon>
        <taxon>Diaporthe</taxon>
    </lineage>
</organism>
<evidence type="ECO:0000313" key="12">
    <source>
        <dbReference type="EMBL" id="POS77124.1"/>
    </source>
</evidence>
<dbReference type="PANTHER" id="PTHR12428:SF66">
    <property type="entry name" value="MITOCHONDRIAL INNER MEMBRANE PROTEIN OXA1L"/>
    <property type="match status" value="1"/>
</dbReference>
<protein>
    <submittedName>
        <fullName evidence="12">Oxidase assembly protein 1</fullName>
    </submittedName>
</protein>
<keyword evidence="8" id="KW-0472">Membrane</keyword>
<dbReference type="GO" id="GO:0032977">
    <property type="term" value="F:membrane insertase activity"/>
    <property type="evidence" value="ECO:0007669"/>
    <property type="project" value="InterPro"/>
</dbReference>
<evidence type="ECO:0000256" key="10">
    <source>
        <dbReference type="SAM" id="MobiDB-lite"/>
    </source>
</evidence>
<feature type="region of interest" description="Disordered" evidence="10">
    <location>
        <begin position="91"/>
        <end position="116"/>
    </location>
</feature>
<comment type="similarity">
    <text evidence="2 9">Belongs to the OXA1/ALB3/YidC family.</text>
</comment>
<dbReference type="CDD" id="cd20069">
    <property type="entry name" value="5TM_Oxa1-like"/>
    <property type="match status" value="1"/>
</dbReference>
<dbReference type="PANTHER" id="PTHR12428">
    <property type="entry name" value="OXA1"/>
    <property type="match status" value="1"/>
</dbReference>
<evidence type="ECO:0000256" key="2">
    <source>
        <dbReference type="ARBA" id="ARBA00009877"/>
    </source>
</evidence>
<evidence type="ECO:0000256" key="9">
    <source>
        <dbReference type="RuleBase" id="RU003945"/>
    </source>
</evidence>
<evidence type="ECO:0000259" key="11">
    <source>
        <dbReference type="Pfam" id="PF02096"/>
    </source>
</evidence>
<evidence type="ECO:0000256" key="5">
    <source>
        <dbReference type="ARBA" id="ARBA00022946"/>
    </source>
</evidence>
<comment type="caution">
    <text evidence="12">The sequence shown here is derived from an EMBL/GenBank/DDBJ whole genome shotgun (WGS) entry which is preliminary data.</text>
</comment>
<evidence type="ECO:0000256" key="6">
    <source>
        <dbReference type="ARBA" id="ARBA00022989"/>
    </source>
</evidence>
<dbReference type="InParanoid" id="A0A2P5I3R2"/>
<keyword evidence="4" id="KW-0999">Mitochondrion inner membrane</keyword>
<dbReference type="Proteomes" id="UP000094444">
    <property type="component" value="Unassembled WGS sequence"/>
</dbReference>
<keyword evidence="7" id="KW-0496">Mitochondrion</keyword>